<dbReference type="InterPro" id="IPR032779">
    <property type="entry name" value="FliG_M"/>
</dbReference>
<dbReference type="InterPro" id="IPR011002">
    <property type="entry name" value="FliG_a-hlx"/>
</dbReference>
<dbReference type="EMBL" id="CP042912">
    <property type="protein sequence ID" value="QEG23371.1"/>
    <property type="molecule type" value="Genomic_DNA"/>
</dbReference>
<dbReference type="InterPro" id="IPR023087">
    <property type="entry name" value="Flg_Motor_Flig_C"/>
</dbReference>
<dbReference type="OrthoDB" id="9780302at2"/>
<dbReference type="AlphaFoldDB" id="A0A5B9PL13"/>
<dbReference type="GO" id="GO:0003774">
    <property type="term" value="F:cytoskeletal motor activity"/>
    <property type="evidence" value="ECO:0007669"/>
    <property type="project" value="InterPro"/>
</dbReference>
<evidence type="ECO:0000259" key="2">
    <source>
        <dbReference type="Pfam" id="PF14841"/>
    </source>
</evidence>
<gene>
    <name evidence="3" type="primary">fliG_2</name>
    <name evidence="3" type="ORF">MFFC18_32690</name>
</gene>
<dbReference type="PANTHER" id="PTHR30534:SF0">
    <property type="entry name" value="FLAGELLAR MOTOR SWITCH PROTEIN FLIG"/>
    <property type="match status" value="1"/>
</dbReference>
<dbReference type="SUPFAM" id="SSF48029">
    <property type="entry name" value="FliG"/>
    <property type="match status" value="1"/>
</dbReference>
<sequence>MNSLPQSEMLAVLLNLVGGEAASSALSGIPEETSRQVKATLEEFKTHPPTQDEVEYVVDDFVKYFRFAMKTVDQKMAQDDSADSEEPEDETPAPKIMQLAEEDFEVEIEPEKKFLPLKETGNHIQDLTRLHPYQVAHAIRNEDALIISIVIRNLATEHAAKTLEFLPDTLRPAVFLQLAQPCTVSNEVLQRILETAVQIAKRVEKRENVVDAAEQMVTLIRSVPKHIRGPILDELQKTDEELSNKVKAQMYQFDDLSLLSDRDLQQVLGQTSTDSLASAVQGIDSDLMEKILGNMSKRARAAFEEELSFKGNVKQDEIDMGRAEVVRALTELDEAGTITLE</sequence>
<name>A0A5B9PL13_9BACT</name>
<dbReference type="PRINTS" id="PR00954">
    <property type="entry name" value="FLGMOTORFLIG"/>
</dbReference>
<dbReference type="PANTHER" id="PTHR30534">
    <property type="entry name" value="FLAGELLAR MOTOR SWITCH PROTEIN FLIG"/>
    <property type="match status" value="1"/>
</dbReference>
<reference evidence="3 4" key="1">
    <citation type="submission" date="2019-08" db="EMBL/GenBank/DDBJ databases">
        <title>Deep-cultivation of Planctomycetes and their phenomic and genomic characterization uncovers novel biology.</title>
        <authorList>
            <person name="Wiegand S."/>
            <person name="Jogler M."/>
            <person name="Boedeker C."/>
            <person name="Pinto D."/>
            <person name="Vollmers J."/>
            <person name="Rivas-Marin E."/>
            <person name="Kohn T."/>
            <person name="Peeters S.H."/>
            <person name="Heuer A."/>
            <person name="Rast P."/>
            <person name="Oberbeckmann S."/>
            <person name="Bunk B."/>
            <person name="Jeske O."/>
            <person name="Meyerdierks A."/>
            <person name="Storesund J.E."/>
            <person name="Kallscheuer N."/>
            <person name="Luecker S."/>
            <person name="Lage O.M."/>
            <person name="Pohl T."/>
            <person name="Merkel B.J."/>
            <person name="Hornburger P."/>
            <person name="Mueller R.-W."/>
            <person name="Bruemmer F."/>
            <person name="Labrenz M."/>
            <person name="Spormann A.M."/>
            <person name="Op den Camp H."/>
            <person name="Overmann J."/>
            <person name="Amann R."/>
            <person name="Jetten M.S.M."/>
            <person name="Mascher T."/>
            <person name="Medema M.H."/>
            <person name="Devos D.P."/>
            <person name="Kaster A.-K."/>
            <person name="Ovreas L."/>
            <person name="Rohde M."/>
            <person name="Galperin M.Y."/>
            <person name="Jogler C."/>
        </authorList>
    </citation>
    <scope>NUCLEOTIDE SEQUENCE [LARGE SCALE GENOMIC DNA]</scope>
    <source>
        <strain evidence="3 4">FC18</strain>
    </source>
</reference>
<dbReference type="RefSeq" id="WP_075082138.1">
    <property type="nucleotide sequence ID" value="NZ_CP042912.1"/>
</dbReference>
<dbReference type="Pfam" id="PF14841">
    <property type="entry name" value="FliG_M"/>
    <property type="match status" value="1"/>
</dbReference>
<keyword evidence="3" id="KW-0969">Cilium</keyword>
<accession>A0A5B9PL13</accession>
<keyword evidence="3" id="KW-0282">Flagellum</keyword>
<keyword evidence="4" id="KW-1185">Reference proteome</keyword>
<dbReference type="GO" id="GO:0009288">
    <property type="term" value="C:bacterial-type flagellum"/>
    <property type="evidence" value="ECO:0007669"/>
    <property type="project" value="InterPro"/>
</dbReference>
<dbReference type="GO" id="GO:0071973">
    <property type="term" value="P:bacterial-type flagellum-dependent cell motility"/>
    <property type="evidence" value="ECO:0007669"/>
    <property type="project" value="InterPro"/>
</dbReference>
<dbReference type="GO" id="GO:0006935">
    <property type="term" value="P:chemotaxis"/>
    <property type="evidence" value="ECO:0007669"/>
    <property type="project" value="InterPro"/>
</dbReference>
<feature type="domain" description="Flagellar motor switch protein FliG C-terminal" evidence="1">
    <location>
        <begin position="234"/>
        <end position="340"/>
    </location>
</feature>
<feature type="domain" description="Flagellar motor switch protein FliG middle" evidence="2">
    <location>
        <begin position="133"/>
        <end position="194"/>
    </location>
</feature>
<evidence type="ECO:0000313" key="4">
    <source>
        <dbReference type="Proteomes" id="UP000322214"/>
    </source>
</evidence>
<dbReference type="STRING" id="980251.GCA_001642875_02805"/>
<keyword evidence="3" id="KW-0966">Cell projection</keyword>
<dbReference type="Proteomes" id="UP000322214">
    <property type="component" value="Chromosome"/>
</dbReference>
<evidence type="ECO:0000313" key="3">
    <source>
        <dbReference type="EMBL" id="QEG23371.1"/>
    </source>
</evidence>
<dbReference type="InterPro" id="IPR000090">
    <property type="entry name" value="Flg_Motor_Flig"/>
</dbReference>
<dbReference type="KEGG" id="mff:MFFC18_32690"/>
<dbReference type="Pfam" id="PF01706">
    <property type="entry name" value="FliG_C"/>
    <property type="match status" value="1"/>
</dbReference>
<proteinExistence type="predicted"/>
<protein>
    <submittedName>
        <fullName evidence="3">Flagellar motor switch protein FliG</fullName>
    </submittedName>
</protein>
<evidence type="ECO:0000259" key="1">
    <source>
        <dbReference type="Pfam" id="PF01706"/>
    </source>
</evidence>
<dbReference type="Gene3D" id="1.10.220.30">
    <property type="match status" value="2"/>
</dbReference>
<organism evidence="3 4">
    <name type="scientific">Mariniblastus fucicola</name>
    <dbReference type="NCBI Taxonomy" id="980251"/>
    <lineage>
        <taxon>Bacteria</taxon>
        <taxon>Pseudomonadati</taxon>
        <taxon>Planctomycetota</taxon>
        <taxon>Planctomycetia</taxon>
        <taxon>Pirellulales</taxon>
        <taxon>Pirellulaceae</taxon>
        <taxon>Mariniblastus</taxon>
    </lineage>
</organism>